<evidence type="ECO:0000256" key="1">
    <source>
        <dbReference type="ARBA" id="ARBA00000983"/>
    </source>
</evidence>
<dbReference type="GO" id="GO:0017108">
    <property type="term" value="F:5'-flap endonuclease activity"/>
    <property type="evidence" value="ECO:0007669"/>
    <property type="project" value="TreeGrafter"/>
</dbReference>
<comment type="subcellular location">
    <subcellularLocation>
        <location evidence="8">Nucleus</location>
    </subcellularLocation>
</comment>
<dbReference type="GO" id="GO:0005634">
    <property type="term" value="C:nucleus"/>
    <property type="evidence" value="ECO:0007669"/>
    <property type="project" value="UniProtKB-SubCell"/>
</dbReference>
<dbReference type="CDD" id="cd22326">
    <property type="entry name" value="FAN1-like"/>
    <property type="match status" value="1"/>
</dbReference>
<dbReference type="OrthoDB" id="76364at2759"/>
<organism evidence="10 11">
    <name type="scientific">Geotrichum candidum</name>
    <name type="common">Oospora lactis</name>
    <name type="synonym">Dipodascus geotrichum</name>
    <dbReference type="NCBI Taxonomy" id="1173061"/>
    <lineage>
        <taxon>Eukaryota</taxon>
        <taxon>Fungi</taxon>
        <taxon>Dikarya</taxon>
        <taxon>Ascomycota</taxon>
        <taxon>Saccharomycotina</taxon>
        <taxon>Dipodascomycetes</taxon>
        <taxon>Dipodascales</taxon>
        <taxon>Dipodascaceae</taxon>
        <taxon>Geotrichum</taxon>
    </lineage>
</organism>
<dbReference type="GO" id="GO:0046872">
    <property type="term" value="F:metal ion binding"/>
    <property type="evidence" value="ECO:0007669"/>
    <property type="project" value="UniProtKB-KW"/>
</dbReference>
<comment type="function">
    <text evidence="8">Nuclease required for the repair of DNA interstrand cross-links (ICL). Acts as a 5'-3' exonuclease that anchors at a cut end of DNA and cleaves DNA successively at every third nucleotide, allowing to excise an ICL from one strand through flanking incisions.</text>
</comment>
<evidence type="ECO:0000313" key="11">
    <source>
        <dbReference type="Proteomes" id="UP000242525"/>
    </source>
</evidence>
<gene>
    <name evidence="10" type="ORF">BN980_GECA14s00439g</name>
</gene>
<dbReference type="EMBL" id="CCBN010000014">
    <property type="protein sequence ID" value="CDO56174.1"/>
    <property type="molecule type" value="Genomic_DNA"/>
</dbReference>
<dbReference type="Gene3D" id="3.40.1350.10">
    <property type="match status" value="1"/>
</dbReference>
<comment type="cofactor">
    <cofactor evidence="8">
        <name>Mg(2+)</name>
        <dbReference type="ChEBI" id="CHEBI:18420"/>
    </cofactor>
    <cofactor evidence="8">
        <name>Mn(2+)</name>
        <dbReference type="ChEBI" id="CHEBI:29035"/>
    </cofactor>
</comment>
<evidence type="ECO:0000256" key="3">
    <source>
        <dbReference type="ARBA" id="ARBA00022722"/>
    </source>
</evidence>
<evidence type="ECO:0000256" key="6">
    <source>
        <dbReference type="ARBA" id="ARBA00022842"/>
    </source>
</evidence>
<dbReference type="InterPro" id="IPR011856">
    <property type="entry name" value="tRNA_endonuc-like_dom_sf"/>
</dbReference>
<dbReference type="InterPro" id="IPR033315">
    <property type="entry name" value="Fan1-like"/>
</dbReference>
<comment type="caution">
    <text evidence="10">The sequence shown here is derived from an EMBL/GenBank/DDBJ whole genome shotgun (WGS) entry which is preliminary data.</text>
</comment>
<dbReference type="PANTHER" id="PTHR15749:SF4">
    <property type="entry name" value="FANCONI-ASSOCIATED NUCLEASE 1"/>
    <property type="match status" value="1"/>
</dbReference>
<dbReference type="Pfam" id="PF08774">
    <property type="entry name" value="VRR_NUC"/>
    <property type="match status" value="1"/>
</dbReference>
<keyword evidence="4 8" id="KW-0479">Metal-binding</keyword>
<name>A0A0J9XF63_GEOCN</name>
<keyword evidence="8" id="KW-0234">DNA repair</keyword>
<dbReference type="AlphaFoldDB" id="A0A0J9XF63"/>
<keyword evidence="8" id="KW-0227">DNA damage</keyword>
<evidence type="ECO:0000256" key="8">
    <source>
        <dbReference type="RuleBase" id="RU365033"/>
    </source>
</evidence>
<keyword evidence="3 8" id="KW-0540">Nuclease</keyword>
<reference evidence="10" key="1">
    <citation type="submission" date="2014-03" db="EMBL/GenBank/DDBJ databases">
        <authorList>
            <person name="Casaregola S."/>
        </authorList>
    </citation>
    <scope>NUCLEOTIDE SEQUENCE [LARGE SCALE GENOMIC DNA]</scope>
    <source>
        <strain evidence="10">CLIB 918</strain>
    </source>
</reference>
<sequence length="816" mass="93756">MKSSEDDTPVKSSRGLHYTRYPVEDSAYKLSFQRCLKVVLNFESHLLSDHEIACITHYIFNLSDSAKYLLARFFMRSQKRWFKRSDYTQYERDCDIADAIESLSKTYQYTTEESDFEVTDNGIVLLEESFLLRFDPDESMSETLELLSLQDLKTISNLFKASSRPKRTASNGQNKTVPTKNKSELVKDLLAISTQSSVSSFFQPSSAKKSSLQPSKDAKSKILTEAKKILGKDVVKLNPFVYQTISRAFVIYFRGKDFETNFVETALLSEMSMMNFPKYEIKRSQKYFSSRRELIDFEEAVNLRFEVDALMANKASDRRKQLADDLFKRLGSKVIDSLYAAAFYDDGVASASALAHPTPESISVMAMLVLCAGMVSDHVAEWKFLDTFLNQRLYHKAQRGKAYIRKAMLEMNSLQKEFDFCQELCEMKDKDQFEQHLITEYYKQNPISGMAKKRKIIRAPASTHSVLDIKKEDIDNAPDELLASAMKLFWSRRALETCVKGLEDATVHEVYHIDLKKRITKLEKYLKIPMSSRHDFSHFVLKLPEHRTIQCERIVDETEEATINYPNYNFRDANSPTPVGATVTKVNTFKRPTWVDVEGTRDAVFVEEAALSFYRTLGWDGMHSENSMLATLFALLFWDIMWSTVRSPDTGHVSTGIFEHHCQSFPLDLFSKSFYLNRKEAIDARLEKIRTDMDFVKKQIEDVYTQEATRQTVSLGVTWYPLDALHAISEGLGTTALATICEILSKDYRVMKSGMPDLCLYKTEPSDCMFSEVKSEFDVLSDKQCYWIDILVNAGVKVEVCHVLEPKSYVKKIKLS</sequence>
<keyword evidence="11" id="KW-1185">Reference proteome</keyword>
<dbReference type="GO" id="GO:0004528">
    <property type="term" value="F:phosphodiesterase I activity"/>
    <property type="evidence" value="ECO:0007669"/>
    <property type="project" value="UniProtKB-EC"/>
</dbReference>
<dbReference type="EC" id="3.1.4.1" evidence="8"/>
<evidence type="ECO:0000256" key="4">
    <source>
        <dbReference type="ARBA" id="ARBA00022723"/>
    </source>
</evidence>
<evidence type="ECO:0000256" key="2">
    <source>
        <dbReference type="ARBA" id="ARBA00005533"/>
    </source>
</evidence>
<dbReference type="GO" id="GO:0070336">
    <property type="term" value="F:flap-structured DNA binding"/>
    <property type="evidence" value="ECO:0007669"/>
    <property type="project" value="TreeGrafter"/>
</dbReference>
<keyword evidence="5 8" id="KW-0378">Hydrolase</keyword>
<dbReference type="InterPro" id="IPR049132">
    <property type="entry name" value="FAN1-like_euk"/>
</dbReference>
<protein>
    <recommendedName>
        <fullName evidence="8">Fanconi-associated nuclease</fullName>
        <ecNumber evidence="8">3.1.4.1</ecNumber>
    </recommendedName>
</protein>
<evidence type="ECO:0000313" key="10">
    <source>
        <dbReference type="EMBL" id="CDO56174.1"/>
    </source>
</evidence>
<dbReference type="PANTHER" id="PTHR15749">
    <property type="entry name" value="FANCONI-ASSOCIATED NUCLEASE 1"/>
    <property type="match status" value="1"/>
</dbReference>
<keyword evidence="8" id="KW-0539">Nucleus</keyword>
<comment type="catalytic activity">
    <reaction evidence="1 8">
        <text>Hydrolytically removes 5'-nucleotides successively from the 3'-hydroxy termini of 3'-hydroxy-terminated oligonucleotides.</text>
        <dbReference type="EC" id="3.1.4.1"/>
    </reaction>
</comment>
<evidence type="ECO:0000256" key="7">
    <source>
        <dbReference type="ARBA" id="ARBA00023211"/>
    </source>
</evidence>
<dbReference type="STRING" id="1173061.A0A0J9XF63"/>
<dbReference type="Proteomes" id="UP000242525">
    <property type="component" value="Unassembled WGS sequence"/>
</dbReference>
<keyword evidence="7 8" id="KW-0464">Manganese</keyword>
<dbReference type="InterPro" id="IPR014883">
    <property type="entry name" value="VRR_NUC"/>
</dbReference>
<feature type="domain" description="VRR-NUC" evidence="9">
    <location>
        <begin position="705"/>
        <end position="805"/>
    </location>
</feature>
<comment type="similarity">
    <text evidence="2 8">Belongs to the FAN1 family.</text>
</comment>
<evidence type="ECO:0000256" key="5">
    <source>
        <dbReference type="ARBA" id="ARBA00022801"/>
    </source>
</evidence>
<dbReference type="GO" id="GO:0008409">
    <property type="term" value="F:5'-3' exonuclease activity"/>
    <property type="evidence" value="ECO:0007669"/>
    <property type="project" value="TreeGrafter"/>
</dbReference>
<proteinExistence type="inferred from homology"/>
<evidence type="ECO:0000259" key="9">
    <source>
        <dbReference type="SMART" id="SM00990"/>
    </source>
</evidence>
<dbReference type="GO" id="GO:0036297">
    <property type="term" value="P:interstrand cross-link repair"/>
    <property type="evidence" value="ECO:0007669"/>
    <property type="project" value="InterPro"/>
</dbReference>
<dbReference type="SMART" id="SM00990">
    <property type="entry name" value="VRR_NUC"/>
    <property type="match status" value="1"/>
</dbReference>
<accession>A0A0J9XF63</accession>
<keyword evidence="6 8" id="KW-0460">Magnesium</keyword>